<keyword evidence="2" id="KW-0472">Membrane</keyword>
<dbReference type="Proteomes" id="UP000076088">
    <property type="component" value="Plasmid unnamed1"/>
</dbReference>
<keyword evidence="2" id="KW-0812">Transmembrane</keyword>
<dbReference type="SMART" id="SM00421">
    <property type="entry name" value="HTH_LUXR"/>
    <property type="match status" value="1"/>
</dbReference>
<dbReference type="SUPFAM" id="SSF46894">
    <property type="entry name" value="C-terminal effector domain of the bipartite response regulators"/>
    <property type="match status" value="1"/>
</dbReference>
<geneLocation type="plasmid" evidence="4 5">
    <name>unnamed1</name>
</geneLocation>
<evidence type="ECO:0000259" key="3">
    <source>
        <dbReference type="PROSITE" id="PS50043"/>
    </source>
</evidence>
<name>A0AAC9FHR1_SPHMC</name>
<dbReference type="PANTHER" id="PTHR43214">
    <property type="entry name" value="TWO-COMPONENT RESPONSE REGULATOR"/>
    <property type="match status" value="1"/>
</dbReference>
<gene>
    <name evidence="4" type="ORF">ATM17_31745</name>
</gene>
<dbReference type="PROSITE" id="PS50043">
    <property type="entry name" value="HTH_LUXR_2"/>
    <property type="match status" value="1"/>
</dbReference>
<evidence type="ECO:0000256" key="2">
    <source>
        <dbReference type="SAM" id="Phobius"/>
    </source>
</evidence>
<organism evidence="4 5">
    <name type="scientific">Sphingopyxis macrogoltabida</name>
    <name type="common">Sphingomonas macrogoltabidus</name>
    <dbReference type="NCBI Taxonomy" id="33050"/>
    <lineage>
        <taxon>Bacteria</taxon>
        <taxon>Pseudomonadati</taxon>
        <taxon>Pseudomonadota</taxon>
        <taxon>Alphaproteobacteria</taxon>
        <taxon>Sphingomonadales</taxon>
        <taxon>Sphingomonadaceae</taxon>
        <taxon>Sphingopyxis</taxon>
    </lineage>
</organism>
<feature type="domain" description="HTH luxR-type" evidence="3">
    <location>
        <begin position="11"/>
        <end position="76"/>
    </location>
</feature>
<dbReference type="AlphaFoldDB" id="A0AAC9FHR1"/>
<evidence type="ECO:0000313" key="4">
    <source>
        <dbReference type="EMBL" id="AMU92831.1"/>
    </source>
</evidence>
<proteinExistence type="predicted"/>
<keyword evidence="1" id="KW-0238">DNA-binding</keyword>
<dbReference type="GO" id="GO:0006355">
    <property type="term" value="P:regulation of DNA-templated transcription"/>
    <property type="evidence" value="ECO:0007669"/>
    <property type="project" value="InterPro"/>
</dbReference>
<dbReference type="InterPro" id="IPR000792">
    <property type="entry name" value="Tscrpt_reg_LuxR_C"/>
</dbReference>
<dbReference type="Gene3D" id="1.10.10.10">
    <property type="entry name" value="Winged helix-like DNA-binding domain superfamily/Winged helix DNA-binding domain"/>
    <property type="match status" value="1"/>
</dbReference>
<keyword evidence="5" id="KW-1185">Reference proteome</keyword>
<dbReference type="PANTHER" id="PTHR43214:SF42">
    <property type="entry name" value="TRANSCRIPTIONAL REGULATORY PROTEIN DESR"/>
    <property type="match status" value="1"/>
</dbReference>
<evidence type="ECO:0000256" key="1">
    <source>
        <dbReference type="ARBA" id="ARBA00023125"/>
    </source>
</evidence>
<dbReference type="InterPro" id="IPR016032">
    <property type="entry name" value="Sig_transdc_resp-reg_C-effctor"/>
</dbReference>
<dbReference type="InterPro" id="IPR036388">
    <property type="entry name" value="WH-like_DNA-bd_sf"/>
</dbReference>
<dbReference type="Pfam" id="PF00196">
    <property type="entry name" value="GerE"/>
    <property type="match status" value="1"/>
</dbReference>
<accession>A0AAC9FHR1</accession>
<protein>
    <recommendedName>
        <fullName evidence="3">HTH luxR-type domain-containing protein</fullName>
    </recommendedName>
</protein>
<dbReference type="InterPro" id="IPR039420">
    <property type="entry name" value="WalR-like"/>
</dbReference>
<reference evidence="5" key="1">
    <citation type="submission" date="2015-11" db="EMBL/GenBank/DDBJ databases">
        <title>Complete genome sequence of a polyethylene-glycol degrader Sphingopyxis macrogoltabida 203N (NBRC 111659).</title>
        <authorList>
            <person name="Yoshiyuki O."/>
            <person name="Shouta N."/>
            <person name="Nagata Y."/>
            <person name="Numata M."/>
            <person name="Tsuchikane K."/>
            <person name="Hosoyama A."/>
            <person name="Yamazoe A."/>
            <person name="Tsuda M."/>
            <person name="Fujita N."/>
            <person name="Kawai F."/>
        </authorList>
    </citation>
    <scope>NUCLEOTIDE SEQUENCE [LARGE SCALE GENOMIC DNA]</scope>
    <source>
        <strain evidence="5">203N</strain>
        <plasmid evidence="5">unnamed1</plasmid>
    </source>
</reference>
<dbReference type="EMBL" id="CP013345">
    <property type="protein sequence ID" value="AMU92831.1"/>
    <property type="molecule type" value="Genomic_DNA"/>
</dbReference>
<keyword evidence="2" id="KW-1133">Transmembrane helix</keyword>
<feature type="transmembrane region" description="Helical" evidence="2">
    <location>
        <begin position="133"/>
        <end position="157"/>
    </location>
</feature>
<reference evidence="4 5" key="2">
    <citation type="journal article" date="2016" name="Genome Announc.">
        <title>Complete Genome Sequence of Sphingopyxis macrogoltabida Strain 203N (NBRC 111659), a Polyethylene Glycol Degrader.</title>
        <authorList>
            <person name="Ohtsubo Y."/>
            <person name="Nonoyama S."/>
            <person name="Nagata Y."/>
            <person name="Numata M."/>
            <person name="Tsuchikane K."/>
            <person name="Hosoyama A."/>
            <person name="Yamazoe A."/>
            <person name="Tsuda M."/>
            <person name="Fujita N."/>
            <person name="Kawai F."/>
        </authorList>
    </citation>
    <scope>NUCLEOTIDE SEQUENCE [LARGE SCALE GENOMIC DNA]</scope>
    <source>
        <strain evidence="4 5">203N</strain>
    </source>
</reference>
<keyword evidence="4" id="KW-0614">Plasmid</keyword>
<sequence>MESSKGDSSRAEDLFERLSPRQRECLRRVYRRKTSKEIATELGLGVGTVDTYITEAISTLQARNRRHAAELLHAFEAAAGTPRKFELENTGVVESRPDRTSGSSEARPLTWLQSLPFRTKGVPFNDLSPFLRFFWIAQLGIALAVGFGMLAVGLEVLSRILR</sequence>
<dbReference type="GO" id="GO:0003677">
    <property type="term" value="F:DNA binding"/>
    <property type="evidence" value="ECO:0007669"/>
    <property type="project" value="UniProtKB-KW"/>
</dbReference>
<evidence type="ECO:0000313" key="5">
    <source>
        <dbReference type="Proteomes" id="UP000076088"/>
    </source>
</evidence>
<dbReference type="CDD" id="cd06170">
    <property type="entry name" value="LuxR_C_like"/>
    <property type="match status" value="1"/>
</dbReference>